<dbReference type="InterPro" id="IPR006656">
    <property type="entry name" value="Mopterin_OxRdtase"/>
</dbReference>
<reference evidence="8" key="1">
    <citation type="submission" date="2016-10" db="EMBL/GenBank/DDBJ databases">
        <authorList>
            <person name="Varghese N."/>
            <person name="Submissions S."/>
        </authorList>
    </citation>
    <scope>NUCLEOTIDE SEQUENCE [LARGE SCALE GENOMIC DNA]</scope>
    <source>
        <strain evidence="8">IBRC-M 10403</strain>
    </source>
</reference>
<dbReference type="OrthoDB" id="7376058at2"/>
<dbReference type="Gene3D" id="2.20.25.90">
    <property type="entry name" value="ADC-like domains"/>
    <property type="match status" value="1"/>
</dbReference>
<dbReference type="GO" id="GO:0043546">
    <property type="term" value="F:molybdopterin cofactor binding"/>
    <property type="evidence" value="ECO:0007669"/>
    <property type="project" value="InterPro"/>
</dbReference>
<evidence type="ECO:0000256" key="2">
    <source>
        <dbReference type="ARBA" id="ARBA00022723"/>
    </source>
</evidence>
<evidence type="ECO:0000256" key="5">
    <source>
        <dbReference type="ARBA" id="ARBA00023014"/>
    </source>
</evidence>
<dbReference type="GO" id="GO:0046872">
    <property type="term" value="F:metal ion binding"/>
    <property type="evidence" value="ECO:0007669"/>
    <property type="project" value="UniProtKB-KW"/>
</dbReference>
<keyword evidence="1" id="KW-0004">4Fe-4S</keyword>
<dbReference type="GO" id="GO:0051539">
    <property type="term" value="F:4 iron, 4 sulfur cluster binding"/>
    <property type="evidence" value="ECO:0007669"/>
    <property type="project" value="UniProtKB-KW"/>
</dbReference>
<keyword evidence="4" id="KW-0408">Iron</keyword>
<keyword evidence="5" id="KW-0411">Iron-sulfur</keyword>
<evidence type="ECO:0000256" key="1">
    <source>
        <dbReference type="ARBA" id="ARBA00022485"/>
    </source>
</evidence>
<proteinExistence type="predicted"/>
<evidence type="ECO:0000313" key="7">
    <source>
        <dbReference type="EMBL" id="SDD20888.1"/>
    </source>
</evidence>
<keyword evidence="2" id="KW-0479">Metal-binding</keyword>
<accession>A0A1G6SVT3</accession>
<keyword evidence="8" id="KW-1185">Reference proteome</keyword>
<dbReference type="STRING" id="1271860.SAMN05216174_108205"/>
<dbReference type="AlphaFoldDB" id="A0A1G6SVT3"/>
<organism evidence="7 8">
    <name type="scientific">Actinokineospora iranica</name>
    <dbReference type="NCBI Taxonomy" id="1271860"/>
    <lineage>
        <taxon>Bacteria</taxon>
        <taxon>Bacillati</taxon>
        <taxon>Actinomycetota</taxon>
        <taxon>Actinomycetes</taxon>
        <taxon>Pseudonocardiales</taxon>
        <taxon>Pseudonocardiaceae</taxon>
        <taxon>Actinokineospora</taxon>
    </lineage>
</organism>
<name>A0A1G6SVT3_9PSEU</name>
<evidence type="ECO:0000256" key="3">
    <source>
        <dbReference type="ARBA" id="ARBA00023002"/>
    </source>
</evidence>
<dbReference type="InterPro" id="IPR006963">
    <property type="entry name" value="Mopterin_OxRdtase_4Fe-4S_dom"/>
</dbReference>
<dbReference type="Pfam" id="PF00384">
    <property type="entry name" value="Molybdopterin"/>
    <property type="match status" value="1"/>
</dbReference>
<dbReference type="PROSITE" id="PS00490">
    <property type="entry name" value="MOLYBDOPTERIN_PROK_2"/>
    <property type="match status" value="1"/>
</dbReference>
<dbReference type="SMART" id="SM00926">
    <property type="entry name" value="Molybdop_Fe4S4"/>
    <property type="match status" value="1"/>
</dbReference>
<dbReference type="Gene3D" id="3.40.50.740">
    <property type="match status" value="1"/>
</dbReference>
<dbReference type="GO" id="GO:0016491">
    <property type="term" value="F:oxidoreductase activity"/>
    <property type="evidence" value="ECO:0007669"/>
    <property type="project" value="UniProtKB-KW"/>
</dbReference>
<protein>
    <submittedName>
        <fullName evidence="7">Anaerobic selenocysteine-containing dehydrogenase</fullName>
    </submittedName>
</protein>
<dbReference type="EMBL" id="FMZZ01000008">
    <property type="protein sequence ID" value="SDD20888.1"/>
    <property type="molecule type" value="Genomic_DNA"/>
</dbReference>
<dbReference type="Gene3D" id="3.40.228.10">
    <property type="entry name" value="Dimethylsulfoxide Reductase, domain 2"/>
    <property type="match status" value="1"/>
</dbReference>
<feature type="domain" description="4Fe-4S Mo/W bis-MGD-type" evidence="6">
    <location>
        <begin position="1"/>
        <end position="54"/>
    </location>
</feature>
<keyword evidence="3" id="KW-0560">Oxidoreductase</keyword>
<dbReference type="Pfam" id="PF04879">
    <property type="entry name" value="Molybdop_Fe4S4"/>
    <property type="match status" value="1"/>
</dbReference>
<gene>
    <name evidence="7" type="ORF">SAMN05216174_108205</name>
</gene>
<dbReference type="Proteomes" id="UP000199501">
    <property type="component" value="Unassembled WGS sequence"/>
</dbReference>
<dbReference type="Gene3D" id="2.40.40.20">
    <property type="match status" value="1"/>
</dbReference>
<evidence type="ECO:0000256" key="4">
    <source>
        <dbReference type="ARBA" id="ARBA00023004"/>
    </source>
</evidence>
<dbReference type="PANTHER" id="PTHR43105">
    <property type="entry name" value="RESPIRATORY NITRATE REDUCTASE"/>
    <property type="match status" value="1"/>
</dbReference>
<dbReference type="InterPro" id="IPR006655">
    <property type="entry name" value="Mopterin_OxRdtase_prok_CS"/>
</dbReference>
<dbReference type="Pfam" id="PF01568">
    <property type="entry name" value="Molydop_binding"/>
    <property type="match status" value="1"/>
</dbReference>
<dbReference type="SUPFAM" id="SSF53706">
    <property type="entry name" value="Formate dehydrogenase/DMSO reductase, domains 1-3"/>
    <property type="match status" value="1"/>
</dbReference>
<sequence length="674" mass="73177">MTRFGSCALCEAICGLVFEVDAGRVLSVRGDRRDPLSRGHLCPKALALPDLRATALRTPLRKTGDGWAAISWDDAFDLVAGRLARVRKEHGADAVGVYLGNPTVHSLGAMTHGTAFFRMLRTRNRFSATSVDQLPHHVVASLLYGHQMLLPVPDIDRTDYFLVVGGNPMVSNGSLMTVPDFARRRRALADRGGRMVVFDPRRTETATSADEHHFVRPGTDAAVLLAMVGVILDDGLATPASYVDEVDEVRRVVLRYPVERAAEVSGVPAEVIRRIAWEFAAAPSAAAYGRTGVSTQAHGTLCQWAIQLLNILTGNLDRPGGTMVTRPAVDLLKLASRGGRARWRSRVRGLPEFAREFPVAALAEEITTPGAGRIRAMVVSAGNPVLSTPDGNGLEKALRELDFLVAIDFRISETARHADVILPPTTPLERDHYDMVFHALAVRDTARFSPAVLPKPADARHDWEIFRELGSRYRKHFRGNRLAALGLRVSPTRILDLLLRLGPRRLSVRALRRHPHGVDLGPLTPALPRRLRTPGKRIRLAPPELRAAATEVEAPPGLLLIGRRHLRANNSWMNDIQRLTKGAPRHHLLMHPDDLAERGIADGDLVRVESAAGAVEATARATDDVMRGVVSLPHGYRAASANDLTDSAIVDSAAGTAVLNGVPVTVQAAVSPPG</sequence>
<evidence type="ECO:0000259" key="6">
    <source>
        <dbReference type="SMART" id="SM00926"/>
    </source>
</evidence>
<dbReference type="PANTHER" id="PTHR43105:SF9">
    <property type="entry name" value="NADPH-FE(3+) OXIDOREDUCTASE SUBUNIT ALPHA"/>
    <property type="match status" value="1"/>
</dbReference>
<dbReference type="GO" id="GO:0016020">
    <property type="term" value="C:membrane"/>
    <property type="evidence" value="ECO:0007669"/>
    <property type="project" value="TreeGrafter"/>
</dbReference>
<dbReference type="InterPro" id="IPR006657">
    <property type="entry name" value="MoPterin_dinucl-bd_dom"/>
</dbReference>
<evidence type="ECO:0000313" key="8">
    <source>
        <dbReference type="Proteomes" id="UP000199501"/>
    </source>
</evidence>
<dbReference type="InterPro" id="IPR050123">
    <property type="entry name" value="Prok_molybdopt-oxidoreductase"/>
</dbReference>